<organism evidence="2 3">
    <name type="scientific">Marasmius tenuissimus</name>
    <dbReference type="NCBI Taxonomy" id="585030"/>
    <lineage>
        <taxon>Eukaryota</taxon>
        <taxon>Fungi</taxon>
        <taxon>Dikarya</taxon>
        <taxon>Basidiomycota</taxon>
        <taxon>Agaricomycotina</taxon>
        <taxon>Agaricomycetes</taxon>
        <taxon>Agaricomycetidae</taxon>
        <taxon>Agaricales</taxon>
        <taxon>Marasmiineae</taxon>
        <taxon>Marasmiaceae</taxon>
        <taxon>Marasmius</taxon>
    </lineage>
</organism>
<feature type="compositionally biased region" description="Acidic residues" evidence="1">
    <location>
        <begin position="413"/>
        <end position="426"/>
    </location>
</feature>
<feature type="compositionally biased region" description="Polar residues" evidence="1">
    <location>
        <begin position="387"/>
        <end position="402"/>
    </location>
</feature>
<sequence length="486" mass="52507">MEATTIHRPSQSLASPIRLTPPYPNGLATPRPAYGYGPSGEQHRQMPRSLLSHPYASARPAPRKSSPLSMHDSGSAMTAASVHASHAVQKPSPLKAELHPANVTPARRVQIPGAPPPMILSPLKVMFDNTCRGIYSELSYLQSSCTAIVNRERKEKEVLRAHYFQMRRERDAVRERLQALEQASCPSFGSPAPTRKSPTPVKRERTTPLLQLRPILKKRSRDEAEAGDLTPSSASSSCSSLSRSPSPRTPSPTFQPHRVAISPIDDGPLELVYPGAEATETTHTRVLVSPPPPPISARKMYFLPPPTSTPNALTRNYSLPSLSPVRPLELPPRKACSAPTSPDSDNVPSLSFARPALSRVTHPATSTAPCQPSDESMPPAKRRRTSATHSRVPSSEKFSIQQDLVGFGAEGSLGEDDMDLESDSDNGSEHEVAKAVEAVDSSPSRPARSSLSPIGQFFPSTQPLKQMYSAYACSTQPGTRIGLNGL</sequence>
<evidence type="ECO:0000256" key="1">
    <source>
        <dbReference type="SAM" id="MobiDB-lite"/>
    </source>
</evidence>
<feature type="region of interest" description="Disordered" evidence="1">
    <location>
        <begin position="1"/>
        <end position="78"/>
    </location>
</feature>
<comment type="caution">
    <text evidence="2">The sequence shown here is derived from an EMBL/GenBank/DDBJ whole genome shotgun (WGS) entry which is preliminary data.</text>
</comment>
<dbReference type="Proteomes" id="UP001437256">
    <property type="component" value="Unassembled WGS sequence"/>
</dbReference>
<proteinExistence type="predicted"/>
<reference evidence="2 3" key="1">
    <citation type="submission" date="2024-05" db="EMBL/GenBank/DDBJ databases">
        <title>A draft genome resource for the thread blight pathogen Marasmius tenuissimus strain MS-2.</title>
        <authorList>
            <person name="Yulfo-Soto G.E."/>
            <person name="Baruah I.K."/>
            <person name="Amoako-Attah I."/>
            <person name="Bukari Y."/>
            <person name="Meinhardt L.W."/>
            <person name="Bailey B.A."/>
            <person name="Cohen S.P."/>
        </authorList>
    </citation>
    <scope>NUCLEOTIDE SEQUENCE [LARGE SCALE GENOMIC DNA]</scope>
    <source>
        <strain evidence="2 3">MS-2</strain>
    </source>
</reference>
<feature type="compositionally biased region" description="Low complexity" evidence="1">
    <location>
        <begin position="229"/>
        <end position="246"/>
    </location>
</feature>
<keyword evidence="3" id="KW-1185">Reference proteome</keyword>
<gene>
    <name evidence="2" type="ORF">AAF712_009653</name>
</gene>
<name>A0ABR2ZR17_9AGAR</name>
<feature type="compositionally biased region" description="Polar residues" evidence="1">
    <location>
        <begin position="363"/>
        <end position="374"/>
    </location>
</feature>
<evidence type="ECO:0000313" key="2">
    <source>
        <dbReference type="EMBL" id="KAL0063449.1"/>
    </source>
</evidence>
<feature type="compositionally biased region" description="Polar residues" evidence="1">
    <location>
        <begin position="338"/>
        <end position="349"/>
    </location>
</feature>
<accession>A0ABR2ZR17</accession>
<feature type="compositionally biased region" description="Low complexity" evidence="1">
    <location>
        <begin position="441"/>
        <end position="453"/>
    </location>
</feature>
<dbReference type="EMBL" id="JBBXMP010000081">
    <property type="protein sequence ID" value="KAL0063449.1"/>
    <property type="molecule type" value="Genomic_DNA"/>
</dbReference>
<protein>
    <submittedName>
        <fullName evidence="2">Uncharacterized protein</fullName>
    </submittedName>
</protein>
<feature type="region of interest" description="Disordered" evidence="1">
    <location>
        <begin position="324"/>
        <end position="459"/>
    </location>
</feature>
<feature type="region of interest" description="Disordered" evidence="1">
    <location>
        <begin position="182"/>
        <end position="261"/>
    </location>
</feature>
<evidence type="ECO:0000313" key="3">
    <source>
        <dbReference type="Proteomes" id="UP001437256"/>
    </source>
</evidence>